<keyword evidence="3" id="KW-1133">Transmembrane helix</keyword>
<dbReference type="PROSITE" id="PS51257">
    <property type="entry name" value="PROKAR_LIPOPROTEIN"/>
    <property type="match status" value="1"/>
</dbReference>
<sequence>MNVDLRRLPSLRAREPRRFVMLGALVVATACTFTPPGRPPAALLPPPAAVNSYTLDQYRNAIAHRIVERNPSYVLNGTPQAMLRSLVVVSFTVDSAGRLVSSSVYRTNGDDQAEATALATLRRAAPLPPPPPKLLNGRGQVEIMEDWLFNDNGKFQLRSLATPQAQVLD</sequence>
<dbReference type="Pfam" id="PF13103">
    <property type="entry name" value="TonB_2"/>
    <property type="match status" value="1"/>
</dbReference>
<dbReference type="NCBIfam" id="TIGR01352">
    <property type="entry name" value="tonB_Cterm"/>
    <property type="match status" value="1"/>
</dbReference>
<dbReference type="GO" id="GO:0055085">
    <property type="term" value="P:transmembrane transport"/>
    <property type="evidence" value="ECO:0007669"/>
    <property type="project" value="InterPro"/>
</dbReference>
<gene>
    <name evidence="6" type="ORF">D7S89_06635</name>
</gene>
<accession>A0A494XLY6</accession>
<dbReference type="Gene3D" id="3.30.1150.10">
    <property type="match status" value="1"/>
</dbReference>
<dbReference type="OrthoDB" id="8758366at2"/>
<dbReference type="AlphaFoldDB" id="A0A494XLY6"/>
<comment type="caution">
    <text evidence="6">The sequence shown here is derived from an EMBL/GenBank/DDBJ whole genome shotgun (WGS) entry which is preliminary data.</text>
</comment>
<proteinExistence type="predicted"/>
<dbReference type="EMBL" id="RBZV01000002">
    <property type="protein sequence ID" value="RKP50751.1"/>
    <property type="molecule type" value="Genomic_DNA"/>
</dbReference>
<evidence type="ECO:0000256" key="4">
    <source>
        <dbReference type="ARBA" id="ARBA00023136"/>
    </source>
</evidence>
<evidence type="ECO:0000313" key="6">
    <source>
        <dbReference type="EMBL" id="RKP50751.1"/>
    </source>
</evidence>
<organism evidence="6 7">
    <name type="scientific">Trinickia fusca</name>
    <dbReference type="NCBI Taxonomy" id="2419777"/>
    <lineage>
        <taxon>Bacteria</taxon>
        <taxon>Pseudomonadati</taxon>
        <taxon>Pseudomonadota</taxon>
        <taxon>Betaproteobacteria</taxon>
        <taxon>Burkholderiales</taxon>
        <taxon>Burkholderiaceae</taxon>
        <taxon>Trinickia</taxon>
    </lineage>
</organism>
<dbReference type="Proteomes" id="UP000280434">
    <property type="component" value="Unassembled WGS sequence"/>
</dbReference>
<dbReference type="GO" id="GO:0016020">
    <property type="term" value="C:membrane"/>
    <property type="evidence" value="ECO:0007669"/>
    <property type="project" value="UniProtKB-SubCell"/>
</dbReference>
<evidence type="ECO:0000256" key="2">
    <source>
        <dbReference type="ARBA" id="ARBA00022692"/>
    </source>
</evidence>
<evidence type="ECO:0000256" key="3">
    <source>
        <dbReference type="ARBA" id="ARBA00022989"/>
    </source>
</evidence>
<evidence type="ECO:0000313" key="7">
    <source>
        <dbReference type="Proteomes" id="UP000280434"/>
    </source>
</evidence>
<protein>
    <submittedName>
        <fullName evidence="6">TonB family protein</fullName>
    </submittedName>
</protein>
<dbReference type="PROSITE" id="PS52015">
    <property type="entry name" value="TONB_CTD"/>
    <property type="match status" value="1"/>
</dbReference>
<evidence type="ECO:0000256" key="1">
    <source>
        <dbReference type="ARBA" id="ARBA00004167"/>
    </source>
</evidence>
<keyword evidence="7" id="KW-1185">Reference proteome</keyword>
<dbReference type="SUPFAM" id="SSF74653">
    <property type="entry name" value="TolA/TonB C-terminal domain"/>
    <property type="match status" value="1"/>
</dbReference>
<dbReference type="InterPro" id="IPR006260">
    <property type="entry name" value="TonB/TolA_C"/>
</dbReference>
<keyword evidence="2" id="KW-0812">Transmembrane</keyword>
<dbReference type="InterPro" id="IPR037682">
    <property type="entry name" value="TonB_C"/>
</dbReference>
<evidence type="ECO:0000259" key="5">
    <source>
        <dbReference type="PROSITE" id="PS52015"/>
    </source>
</evidence>
<name>A0A494XLY6_9BURK</name>
<reference evidence="6 7" key="1">
    <citation type="submission" date="2018-10" db="EMBL/GenBank/DDBJ databases">
        <title>Paraburkholderia sp. 7MK8-2, isolated from soil.</title>
        <authorList>
            <person name="Gao Z.-H."/>
            <person name="Qiu L.-H."/>
        </authorList>
    </citation>
    <scope>NUCLEOTIDE SEQUENCE [LARGE SCALE GENOMIC DNA]</scope>
    <source>
        <strain evidence="6 7">7MK8-2</strain>
    </source>
</reference>
<keyword evidence="4" id="KW-0472">Membrane</keyword>
<feature type="domain" description="TonB C-terminal" evidence="5">
    <location>
        <begin position="59"/>
        <end position="158"/>
    </location>
</feature>
<comment type="subcellular location">
    <subcellularLocation>
        <location evidence="1">Membrane</location>
        <topology evidence="1">Single-pass membrane protein</topology>
    </subcellularLocation>
</comment>